<keyword evidence="2" id="KW-1185">Reference proteome</keyword>
<name>A0A139AP11_GONPJ</name>
<proteinExistence type="predicted"/>
<protein>
    <submittedName>
        <fullName evidence="1">Uncharacterized protein</fullName>
    </submittedName>
</protein>
<dbReference type="EMBL" id="KQ965742">
    <property type="protein sequence ID" value="KXS18384.1"/>
    <property type="molecule type" value="Genomic_DNA"/>
</dbReference>
<dbReference type="AlphaFoldDB" id="A0A139AP11"/>
<gene>
    <name evidence="1" type="ORF">M427DRAFT_53775</name>
</gene>
<reference evidence="1 2" key="1">
    <citation type="journal article" date="2015" name="Genome Biol. Evol.">
        <title>Phylogenomic analyses indicate that early fungi evolved digesting cell walls of algal ancestors of land plants.</title>
        <authorList>
            <person name="Chang Y."/>
            <person name="Wang S."/>
            <person name="Sekimoto S."/>
            <person name="Aerts A.L."/>
            <person name="Choi C."/>
            <person name="Clum A."/>
            <person name="LaButti K.M."/>
            <person name="Lindquist E.A."/>
            <person name="Yee Ngan C."/>
            <person name="Ohm R.A."/>
            <person name="Salamov A.A."/>
            <person name="Grigoriev I.V."/>
            <person name="Spatafora J.W."/>
            <person name="Berbee M.L."/>
        </authorList>
    </citation>
    <scope>NUCLEOTIDE SEQUENCE [LARGE SCALE GENOMIC DNA]</scope>
    <source>
        <strain evidence="1 2">JEL478</strain>
    </source>
</reference>
<dbReference type="Proteomes" id="UP000070544">
    <property type="component" value="Unassembled WGS sequence"/>
</dbReference>
<organism evidence="1 2">
    <name type="scientific">Gonapodya prolifera (strain JEL478)</name>
    <name type="common">Monoblepharis prolifera</name>
    <dbReference type="NCBI Taxonomy" id="1344416"/>
    <lineage>
        <taxon>Eukaryota</taxon>
        <taxon>Fungi</taxon>
        <taxon>Fungi incertae sedis</taxon>
        <taxon>Chytridiomycota</taxon>
        <taxon>Chytridiomycota incertae sedis</taxon>
        <taxon>Monoblepharidomycetes</taxon>
        <taxon>Monoblepharidales</taxon>
        <taxon>Gonapodyaceae</taxon>
        <taxon>Gonapodya</taxon>
    </lineage>
</organism>
<sequence>MNLSRAKGGASGQGVTCILGASSPPAGTGTSATLLFIQFVTGFLGSIAFHHPSIIDFLTSPDTATFALVLERYIAVASLDLTGFSAAVGQGAVSNLRECVVQVLGGLRKVKWEGAQVPKSFVTASEQFVQQSKSIVKYTYI</sequence>
<evidence type="ECO:0000313" key="1">
    <source>
        <dbReference type="EMBL" id="KXS18384.1"/>
    </source>
</evidence>
<evidence type="ECO:0000313" key="2">
    <source>
        <dbReference type="Proteomes" id="UP000070544"/>
    </source>
</evidence>
<accession>A0A139AP11</accession>